<dbReference type="InterPro" id="IPR001650">
    <property type="entry name" value="Helicase_C-like"/>
</dbReference>
<dbReference type="GO" id="GO:0004386">
    <property type="term" value="F:helicase activity"/>
    <property type="evidence" value="ECO:0007669"/>
    <property type="project" value="UniProtKB-KW"/>
</dbReference>
<dbReference type="RefSeq" id="WP_015065889.1">
    <property type="nucleotide sequence ID" value="NZ_CP013928.1"/>
</dbReference>
<dbReference type="PROSITE" id="PS51194">
    <property type="entry name" value="HELICASE_CTER"/>
    <property type="match status" value="1"/>
</dbReference>
<evidence type="ECO:0000313" key="3">
    <source>
        <dbReference type="EMBL" id="AMJ76907.1"/>
    </source>
</evidence>
<keyword evidence="3" id="KW-0347">Helicase</keyword>
<sequence>MTNGAKIRDEIVFNTLQEELVGPCAYGNELDVLSISTISKDKFNQPFLTKHSKEEILKVYPTQRYGVGVIYPQNTDVSEDAGNTTSDSSEETSIDEVKIEPASPLKGICDKDQDFDISLTNTLAPSAIGISFLADSAELNNLEFTIEGAFYKDFTASMVNEGKGYEETWWYREPFKLNISISIERLFPYFKINLASECSELPSEHLKGFYLEGIVRKHQKNLLLTISLVNRNTCSSFIDKNRSSLFQSTLKVQTPDSVKAILPYPEPITGTSDEISNLLLYRNSPVFSRGHGVATNWDAPAYTEVQRVSEVYTTSLPSFETPSVSADIEMPDGSPLSIEMKELSIIESNSVGDAQLKTMIDSYDAWIGQQKSLIDKIEQPELKNKAQEHIDNCCSILGRMKEGYSLIKSCNNVKKAFQLANLAMYEQQKHAPKRLRTVTFDENGHAQLFMPYKDNKALGKWRPFQIGFLLMCLKGASEKNSIERENVELIWFPTGGGKTEAYLGLAAFTLLYQRIVYGEKAEGVQVIMRYTLRLLTAQQLQRAATLICCLEVIRGQQGLLGQPFSIGLWVGGSNTPNSRKKALSDLTTLKSNVKRGRRYDNPFLLDRCPYCAAQLGVVKNKSKQEVLGYQASRQHQSVIFTCTDSKCHFHKFIPVTVIDEDIYEHRPSLVIGTVDKFAMLAWQPRIRSMFGVGSQGERISEPPQLIIQDELHLISGPLGSMVALYEPLIEKLCTYELDGKVVKPKIVCATATTNGYREQILSIYGRSNVTLFPAPGLSAEDSFFSKYQRDGNGDLSPGRKYVGVCAPGLGSILTTQVRTQSALLFAPNKVEIEDRDPWVTLLSFYNSIRELGGALTLFQSDIVSYLLEQKRRYPRDILPRKFLNGRELTSRLKDDEIPQAIADLETSVNTSILTEQLYLEIKSELSKLVGKYQELEPHASAIINSIDLNKRIKLKHYHDLECISNFLRNKDAKLPNSSKKFYELCLNYYVKSFCLASSIIEVGVDIDRLAVMSIVGQPKTTAQYIQVSGRVGRRVPERPGLVITIYNNSKPRDKSHYEDFRGYHQRLYAKVEPSSVTPFSRPALKRGLAAITVAALRQLSPIDSNPEDIDVGLLKKWIAELIDSRKIAMSADELRDVQDSLNRLLNSWPRRVSKFNEWGKLTINGEVQQNDLIYPLGLNGNFKGKLPCPTSMRNVDGESSMWITNVYSEIEDLGDWDV</sequence>
<dbReference type="EMBL" id="CP013928">
    <property type="protein sequence ID" value="AMJ76907.1"/>
    <property type="molecule type" value="Genomic_DNA"/>
</dbReference>
<feature type="region of interest" description="Disordered" evidence="1">
    <location>
        <begin position="76"/>
        <end position="95"/>
    </location>
</feature>
<evidence type="ECO:0000259" key="2">
    <source>
        <dbReference type="PROSITE" id="PS51194"/>
    </source>
</evidence>
<dbReference type="SMART" id="SM00490">
    <property type="entry name" value="HELICc"/>
    <property type="match status" value="1"/>
</dbReference>
<dbReference type="AlphaFoldDB" id="A0AAC8XGI5"/>
<organism evidence="3 4">
    <name type="scientific">Alteromonas mediterranea</name>
    <dbReference type="NCBI Taxonomy" id="314275"/>
    <lineage>
        <taxon>Bacteria</taxon>
        <taxon>Pseudomonadati</taxon>
        <taxon>Pseudomonadota</taxon>
        <taxon>Gammaproteobacteria</taxon>
        <taxon>Alteromonadales</taxon>
        <taxon>Alteromonadaceae</taxon>
        <taxon>Alteromonas/Salinimonas group</taxon>
        <taxon>Alteromonas</taxon>
    </lineage>
</organism>
<name>A0AAC8XGI5_9ALTE</name>
<feature type="domain" description="Helicase C-terminal" evidence="2">
    <location>
        <begin position="913"/>
        <end position="1075"/>
    </location>
</feature>
<dbReference type="CDD" id="cd18785">
    <property type="entry name" value="SF2_C"/>
    <property type="match status" value="1"/>
</dbReference>
<keyword evidence="3" id="KW-0067">ATP-binding</keyword>
<dbReference type="Gene3D" id="3.40.50.300">
    <property type="entry name" value="P-loop containing nucleotide triphosphate hydrolases"/>
    <property type="match status" value="2"/>
</dbReference>
<reference evidence="3 4" key="1">
    <citation type="submission" date="2015-12" db="EMBL/GenBank/DDBJ databases">
        <title>Intraspecies pangenome expansion in the marine bacterium Alteromonas.</title>
        <authorList>
            <person name="Lopez-Perez M."/>
            <person name="Rodriguez-Valera F."/>
        </authorList>
    </citation>
    <scope>NUCLEOTIDE SEQUENCE [LARGE SCALE GENOMIC DNA]</scope>
    <source>
        <strain evidence="3 4">UM8</strain>
    </source>
</reference>
<accession>A0AAC8XGI5</accession>
<evidence type="ECO:0000256" key="1">
    <source>
        <dbReference type="SAM" id="MobiDB-lite"/>
    </source>
</evidence>
<proteinExistence type="predicted"/>
<dbReference type="Pfam" id="PF00271">
    <property type="entry name" value="Helicase_C"/>
    <property type="match status" value="1"/>
</dbReference>
<dbReference type="Proteomes" id="UP000061468">
    <property type="component" value="Chromosome"/>
</dbReference>
<gene>
    <name evidence="3" type="ORF">AV942_00560</name>
</gene>
<keyword evidence="3" id="KW-0547">Nucleotide-binding</keyword>
<dbReference type="InterPro" id="IPR027417">
    <property type="entry name" value="P-loop_NTPase"/>
</dbReference>
<evidence type="ECO:0000313" key="4">
    <source>
        <dbReference type="Proteomes" id="UP000061468"/>
    </source>
</evidence>
<keyword evidence="3" id="KW-0378">Hydrolase</keyword>
<protein>
    <submittedName>
        <fullName evidence="3">Helicase</fullName>
    </submittedName>
</protein>
<dbReference type="SUPFAM" id="SSF52540">
    <property type="entry name" value="P-loop containing nucleoside triphosphate hydrolases"/>
    <property type="match status" value="1"/>
</dbReference>